<feature type="compositionally biased region" description="Basic residues" evidence="1">
    <location>
        <begin position="106"/>
        <end position="128"/>
    </location>
</feature>
<reference evidence="3 4" key="3">
    <citation type="submission" date="2017-10" db="EMBL/GenBank/DDBJ databases">
        <title>Consistent, comparative and evidence-based genome annotation and re-annotation for the closely-related species, Cryptosporidium parvum, C. hominis and C. tyzzeri.</title>
        <authorList>
            <person name="Baptista R.P."/>
            <person name="Li Y."/>
            <person name="Sateriale A."/>
            <person name="Striepen B."/>
            <person name="Kissinger J.C."/>
        </authorList>
    </citation>
    <scope>NUCLEOTIDE SEQUENCE [LARGE SCALE GENOMIC DNA]</scope>
    <source>
        <strain evidence="3">30976</strain>
    </source>
</reference>
<accession>A0A0S4TF88</accession>
<keyword evidence="4" id="KW-1185">Reference proteome</keyword>
<proteinExistence type="predicted"/>
<dbReference type="Proteomes" id="UP001429100">
    <property type="component" value="Unassembled WGS sequence"/>
</dbReference>
<reference evidence="2" key="2">
    <citation type="submission" date="2015-08" db="EMBL/GenBank/DDBJ databases">
        <authorList>
            <person name="Babu N.S."/>
            <person name="Beckwith C.J."/>
            <person name="Beseler K.G."/>
            <person name="Brison A."/>
            <person name="Carone J.V."/>
            <person name="Caskin T.P."/>
            <person name="Diamond M."/>
            <person name="Durham M.E."/>
            <person name="Foxe J.M."/>
            <person name="Go M."/>
            <person name="Henderson B.A."/>
            <person name="Jones I.B."/>
            <person name="McGettigan J.A."/>
            <person name="Micheletti S.J."/>
            <person name="Nasrallah M.E."/>
            <person name="Ortiz D."/>
            <person name="Piller C.R."/>
            <person name="Privatt S.R."/>
            <person name="Schneider S.L."/>
            <person name="Sharp S."/>
            <person name="Smith T.C."/>
            <person name="Stanton J.D."/>
            <person name="Ullery H.E."/>
            <person name="Wilson R.J."/>
            <person name="Serrano M.G."/>
            <person name="Buck G."/>
            <person name="Lee V."/>
            <person name="Wang Y."/>
            <person name="Carvalho R."/>
            <person name="Voegtly L."/>
            <person name="Shi R."/>
            <person name="Duckworth R."/>
            <person name="Johnson A."/>
            <person name="Loviza R."/>
            <person name="Walstead R."/>
            <person name="Shah Z."/>
            <person name="Kiflezghi M."/>
            <person name="Wade K."/>
            <person name="Ball S.L."/>
            <person name="Bradley K.W."/>
            <person name="Asai D.J."/>
            <person name="Bowman C.A."/>
            <person name="Russell D.A."/>
            <person name="Pope W.H."/>
            <person name="Jacobs-Sera D."/>
            <person name="Hendrix R.W."/>
            <person name="Hatfull G.F."/>
        </authorList>
    </citation>
    <scope>NUCLEOTIDE SEQUENCE [LARGE SCALE GENOMIC DNA]</scope>
</reference>
<feature type="compositionally biased region" description="Gly residues" evidence="1">
    <location>
        <begin position="167"/>
        <end position="185"/>
    </location>
</feature>
<evidence type="ECO:0000313" key="3">
    <source>
        <dbReference type="EMBL" id="PPS92896.1"/>
    </source>
</evidence>
<dbReference type="AlphaFoldDB" id="A0A0S4TF88"/>
<feature type="region of interest" description="Disordered" evidence="1">
    <location>
        <begin position="56"/>
        <end position="218"/>
    </location>
</feature>
<feature type="compositionally biased region" description="Low complexity" evidence="1">
    <location>
        <begin position="186"/>
        <end position="206"/>
    </location>
</feature>
<sequence length="567" mass="65327">MRLKVATLIAIISLINPLNVLYHVVDIRQISKYGDNKLDTNFSLLEIFKKKSRRNKKQTISIEESDSTSDSEIESKNQDSVDKEKKKKRNKLRKRLRRIPNFFRNLFRRNKNKAKANGKHKRNRRHKAEKSASIEEEFADQANKRVRQPETDLEPEVGLGSDSKSGPGSGSGSGPRSGPGSGPGSEPGSEPGSGPRSGSVPGPGSEPKAEEGIRPSQGELSIQNKHENIQNLDISKLFSEANNRRKKNQSFVNELKNKLKPQQGSHDQIKNLISEGNPEGQKIILEMNYKEFYKYLNQEIIINTGGITPIVKLDELVLLINFDQMLLNLESKSGNSEQIIKSLFRTENENYKIKVNSLFNVYKQDYGRECTFEWMNDLVTMYYNAFMEFKHVEEDYQRLLDPRKSTPSERAQNLSKTYYSMKEAKSNIRKILMKYLNCFMITFFSINIDAINVGENQEKCTIQDLTTLSYYQNIFLALKNLFNLVFKEKEAEISEFNTMLISGIESLSEEKQHKYRIFSRLSEKLFPLYKDADLYEKLIRIIDVKLSSCLTYIVNNQESIEENYSKF</sequence>
<feature type="compositionally biased region" description="Basic and acidic residues" evidence="1">
    <location>
        <begin position="73"/>
        <end position="84"/>
    </location>
</feature>
<evidence type="ECO:0000313" key="2">
    <source>
        <dbReference type="EMBL" id="CUV05048.1"/>
    </source>
</evidence>
<gene>
    <name evidence="2" type="ORF">CHUDEA3_1780</name>
    <name evidence="3" type="ORF">GY17_00002700</name>
</gene>
<dbReference type="VEuPathDB" id="CryptoDB:Chro.30212"/>
<dbReference type="VEuPathDB" id="CryptoDB:CHUDEA3_1780"/>
<organism evidence="2">
    <name type="scientific">Cryptosporidium hominis</name>
    <dbReference type="NCBI Taxonomy" id="237895"/>
    <lineage>
        <taxon>Eukaryota</taxon>
        <taxon>Sar</taxon>
        <taxon>Alveolata</taxon>
        <taxon>Apicomplexa</taxon>
        <taxon>Conoidasida</taxon>
        <taxon>Coccidia</taxon>
        <taxon>Eucoccidiorida</taxon>
        <taxon>Eimeriorina</taxon>
        <taxon>Cryptosporidiidae</taxon>
        <taxon>Cryptosporidium</taxon>
    </lineage>
</organism>
<dbReference type="EMBL" id="LN877949">
    <property type="protein sequence ID" value="CUV05048.1"/>
    <property type="molecule type" value="Genomic_DNA"/>
</dbReference>
<protein>
    <submittedName>
        <fullName evidence="2">Uncharacterized protein</fullName>
    </submittedName>
</protein>
<evidence type="ECO:0000256" key="1">
    <source>
        <dbReference type="SAM" id="MobiDB-lite"/>
    </source>
</evidence>
<dbReference type="EMBL" id="JTAI01000028">
    <property type="protein sequence ID" value="PPS92896.1"/>
    <property type="molecule type" value="Genomic_DNA"/>
</dbReference>
<dbReference type="VEuPathDB" id="CryptoDB:ChTU502y2012_414g0200"/>
<evidence type="ECO:0000313" key="4">
    <source>
        <dbReference type="Proteomes" id="UP001429100"/>
    </source>
</evidence>
<feature type="compositionally biased region" description="Acidic residues" evidence="1">
    <location>
        <begin position="63"/>
        <end position="72"/>
    </location>
</feature>
<dbReference type="Proteomes" id="UP000199752">
    <property type="component" value="Chromosome 3"/>
</dbReference>
<name>A0A0S4TF88_CRYHO</name>
<reference evidence="3 4" key="1">
    <citation type="submission" date="2014-11" db="EMBL/GenBank/DDBJ databases">
        <title>Comparative genomic analysis of Cryptosporidium hominis reveals occurrence of genetic recombination in virulent subtypes.</title>
        <authorList>
            <person name="Guo Y."/>
            <person name="Tang K."/>
            <person name="Frace M."/>
            <person name="Li N."/>
            <person name="Roellig D.M."/>
            <person name="Sammons S."/>
            <person name="Knipe K."/>
            <person name="Rowe L."/>
            <person name="Feng Y."/>
            <person name="Xiao L."/>
        </authorList>
    </citation>
    <scope>NUCLEOTIDE SEQUENCE [LARGE SCALE GENOMIC DNA]</scope>
    <source>
        <strain evidence="3">30976</strain>
    </source>
</reference>
<dbReference type="VEuPathDB" id="CryptoDB:GY17_00002700"/>
<feature type="compositionally biased region" description="Basic residues" evidence="1">
    <location>
        <begin position="85"/>
        <end position="98"/>
    </location>
</feature>